<dbReference type="InterPro" id="IPR025943">
    <property type="entry name" value="Sigma_54_int_dom_ATP-bd_2"/>
</dbReference>
<reference evidence="7 8" key="1">
    <citation type="submission" date="2019-03" db="EMBL/GenBank/DDBJ databases">
        <title>Genomic Encyclopedia of Type Strains, Phase IV (KMG-IV): sequencing the most valuable type-strain genomes for metagenomic binning, comparative biology and taxonomic classification.</title>
        <authorList>
            <person name="Goeker M."/>
        </authorList>
    </citation>
    <scope>NUCLEOTIDE SEQUENCE [LARGE SCALE GENOMIC DNA]</scope>
    <source>
        <strain evidence="7 8">DSM 16998</strain>
    </source>
</reference>
<keyword evidence="3" id="KW-0805">Transcription regulation</keyword>
<dbReference type="PROSITE" id="PS00676">
    <property type="entry name" value="SIGMA54_INTERACT_2"/>
    <property type="match status" value="1"/>
</dbReference>
<dbReference type="Gene3D" id="3.40.50.300">
    <property type="entry name" value="P-loop containing nucleotide triphosphate hydrolases"/>
    <property type="match status" value="1"/>
</dbReference>
<feature type="compositionally biased region" description="Basic and acidic residues" evidence="5">
    <location>
        <begin position="1"/>
        <end position="12"/>
    </location>
</feature>
<evidence type="ECO:0000256" key="4">
    <source>
        <dbReference type="ARBA" id="ARBA00023163"/>
    </source>
</evidence>
<dbReference type="Gene3D" id="1.10.10.60">
    <property type="entry name" value="Homeodomain-like"/>
    <property type="match status" value="1"/>
</dbReference>
<keyword evidence="7" id="KW-0238">DNA-binding</keyword>
<dbReference type="InterPro" id="IPR002078">
    <property type="entry name" value="Sigma_54_int"/>
</dbReference>
<keyword evidence="8" id="KW-1185">Reference proteome</keyword>
<dbReference type="RefSeq" id="WP_243748468.1">
    <property type="nucleotide sequence ID" value="NZ_SNXS01000013.1"/>
</dbReference>
<dbReference type="EMBL" id="SNXS01000013">
    <property type="protein sequence ID" value="TDP61345.1"/>
    <property type="molecule type" value="Genomic_DNA"/>
</dbReference>
<evidence type="ECO:0000256" key="2">
    <source>
        <dbReference type="ARBA" id="ARBA00022840"/>
    </source>
</evidence>
<gene>
    <name evidence="7" type="ORF">DES47_11328</name>
</gene>
<evidence type="ECO:0000256" key="1">
    <source>
        <dbReference type="ARBA" id="ARBA00022741"/>
    </source>
</evidence>
<dbReference type="Pfam" id="PF02954">
    <property type="entry name" value="HTH_8"/>
    <property type="match status" value="1"/>
</dbReference>
<evidence type="ECO:0000313" key="7">
    <source>
        <dbReference type="EMBL" id="TDP61345.1"/>
    </source>
</evidence>
<dbReference type="InterPro" id="IPR002197">
    <property type="entry name" value="HTH_Fis"/>
</dbReference>
<dbReference type="PANTHER" id="PTHR32071">
    <property type="entry name" value="TRANSCRIPTIONAL REGULATORY PROTEIN"/>
    <property type="match status" value="1"/>
</dbReference>
<dbReference type="InParanoid" id="A0A4V3CSP3"/>
<evidence type="ECO:0000313" key="8">
    <source>
        <dbReference type="Proteomes" id="UP000295361"/>
    </source>
</evidence>
<sequence>MTEPRPMLDRATAHGPRAPGAHRDALDAIVGNSPSLRALRERLPLLARSSCSVLITGETGTGKDVAARALHELGLRRDGPLVSINCAALPDSLLDSELFGYERGSFTGAHAAYPGKITLAHGGTLFLDEIGDMPLHAQAKLLRVIETREVFPIGALRSRSIDVRIVAATHCALERAVRDGRFRADLFYRLNVARIEMLPLRERPEDVAPLFEHFAQALGAGNLAGPVRLSAAALERLRKHDWPGNARELRNLVEAAGIMFDGRWLEPADLALAPVPEAGESTRILEALARCEWNRSKTAELLHWSRMTLYRKMKQFHIEPSR</sequence>
<proteinExistence type="predicted"/>
<evidence type="ECO:0000256" key="5">
    <source>
        <dbReference type="SAM" id="MobiDB-lite"/>
    </source>
</evidence>
<accession>A0A4V3CSP3</accession>
<evidence type="ECO:0000259" key="6">
    <source>
        <dbReference type="PROSITE" id="PS50045"/>
    </source>
</evidence>
<feature type="domain" description="Sigma-54 factor interaction" evidence="6">
    <location>
        <begin position="29"/>
        <end position="258"/>
    </location>
</feature>
<comment type="caution">
    <text evidence="7">The sequence shown here is derived from an EMBL/GenBank/DDBJ whole genome shotgun (WGS) entry which is preliminary data.</text>
</comment>
<dbReference type="Pfam" id="PF25601">
    <property type="entry name" value="AAA_lid_14"/>
    <property type="match status" value="1"/>
</dbReference>
<dbReference type="PROSITE" id="PS50045">
    <property type="entry name" value="SIGMA54_INTERACT_4"/>
    <property type="match status" value="1"/>
</dbReference>
<dbReference type="GO" id="GO:0005524">
    <property type="term" value="F:ATP binding"/>
    <property type="evidence" value="ECO:0007669"/>
    <property type="project" value="UniProtKB-KW"/>
</dbReference>
<organism evidence="7 8">
    <name type="scientific">Roseateles toxinivorans</name>
    <dbReference type="NCBI Taxonomy" id="270368"/>
    <lineage>
        <taxon>Bacteria</taxon>
        <taxon>Pseudomonadati</taxon>
        <taxon>Pseudomonadota</taxon>
        <taxon>Betaproteobacteria</taxon>
        <taxon>Burkholderiales</taxon>
        <taxon>Sphaerotilaceae</taxon>
        <taxon>Roseateles</taxon>
    </lineage>
</organism>
<keyword evidence="4" id="KW-0804">Transcription</keyword>
<dbReference type="GO" id="GO:0043565">
    <property type="term" value="F:sequence-specific DNA binding"/>
    <property type="evidence" value="ECO:0007669"/>
    <property type="project" value="InterPro"/>
</dbReference>
<dbReference type="Gene3D" id="1.10.8.60">
    <property type="match status" value="1"/>
</dbReference>
<protein>
    <submittedName>
        <fullName evidence="7">DNA-binding NtrC family response regulator</fullName>
    </submittedName>
</protein>
<dbReference type="InterPro" id="IPR003593">
    <property type="entry name" value="AAA+_ATPase"/>
</dbReference>
<dbReference type="SUPFAM" id="SSF46689">
    <property type="entry name" value="Homeodomain-like"/>
    <property type="match status" value="1"/>
</dbReference>
<evidence type="ECO:0000256" key="3">
    <source>
        <dbReference type="ARBA" id="ARBA00023015"/>
    </source>
</evidence>
<dbReference type="Proteomes" id="UP000295361">
    <property type="component" value="Unassembled WGS sequence"/>
</dbReference>
<feature type="region of interest" description="Disordered" evidence="5">
    <location>
        <begin position="1"/>
        <end position="22"/>
    </location>
</feature>
<dbReference type="InterPro" id="IPR009057">
    <property type="entry name" value="Homeodomain-like_sf"/>
</dbReference>
<dbReference type="PANTHER" id="PTHR32071:SF81">
    <property type="entry name" value="PROPIONATE CATABOLISM OPERON REGULATORY PROTEIN"/>
    <property type="match status" value="1"/>
</dbReference>
<dbReference type="PRINTS" id="PR01590">
    <property type="entry name" value="HTHFIS"/>
</dbReference>
<dbReference type="InterPro" id="IPR058031">
    <property type="entry name" value="AAA_lid_NorR"/>
</dbReference>
<dbReference type="FunFam" id="3.40.50.300:FF:000006">
    <property type="entry name" value="DNA-binding transcriptional regulator NtrC"/>
    <property type="match status" value="1"/>
</dbReference>
<dbReference type="SMART" id="SM00382">
    <property type="entry name" value="AAA"/>
    <property type="match status" value="1"/>
</dbReference>
<dbReference type="GO" id="GO:0006355">
    <property type="term" value="P:regulation of DNA-templated transcription"/>
    <property type="evidence" value="ECO:0007669"/>
    <property type="project" value="InterPro"/>
</dbReference>
<dbReference type="CDD" id="cd00009">
    <property type="entry name" value="AAA"/>
    <property type="match status" value="1"/>
</dbReference>
<dbReference type="SUPFAM" id="SSF52540">
    <property type="entry name" value="P-loop containing nucleoside triphosphate hydrolases"/>
    <property type="match status" value="1"/>
</dbReference>
<dbReference type="Pfam" id="PF00158">
    <property type="entry name" value="Sigma54_activat"/>
    <property type="match status" value="1"/>
</dbReference>
<keyword evidence="2" id="KW-0067">ATP-binding</keyword>
<dbReference type="InterPro" id="IPR027417">
    <property type="entry name" value="P-loop_NTPase"/>
</dbReference>
<keyword evidence="1" id="KW-0547">Nucleotide-binding</keyword>
<dbReference type="AlphaFoldDB" id="A0A4V3CSP3"/>
<name>A0A4V3CSP3_9BURK</name>